<accession>A0ABN5KHY4</accession>
<evidence type="ECO:0000313" key="2">
    <source>
        <dbReference type="Proteomes" id="UP000245051"/>
    </source>
</evidence>
<dbReference type="Proteomes" id="UP000245051">
    <property type="component" value="Chromosome"/>
</dbReference>
<sequence>MRCPGLVGFMRSAGLMGDTRDVRDVRDAEHMGLMGLMGNVLEAGLMRLEGDARLMGCTWCRHLSSQGSGRRRTRRRART</sequence>
<proteinExistence type="predicted"/>
<dbReference type="EMBL" id="CP029254">
    <property type="protein sequence ID" value="AWK09020.1"/>
    <property type="molecule type" value="Genomic_DNA"/>
</dbReference>
<organism evidence="1 2">
    <name type="scientific">Streptomyces spongiicola</name>
    <dbReference type="NCBI Taxonomy" id="1690221"/>
    <lineage>
        <taxon>Bacteria</taxon>
        <taxon>Bacillati</taxon>
        <taxon>Actinomycetota</taxon>
        <taxon>Actinomycetes</taxon>
        <taxon>Kitasatosporales</taxon>
        <taxon>Streptomycetaceae</taxon>
        <taxon>Streptomyces</taxon>
    </lineage>
</organism>
<reference evidence="1 2" key="1">
    <citation type="submission" date="2018-05" db="EMBL/GenBank/DDBJ databases">
        <title>Complete genome sequence of the Type Strain of Streptomyces spongiicola HNM0071, the producer of staurosporine.</title>
        <authorList>
            <person name="Zhou S."/>
            <person name="Huang X."/>
        </authorList>
    </citation>
    <scope>NUCLEOTIDE SEQUENCE [LARGE SCALE GENOMIC DNA]</scope>
    <source>
        <strain evidence="1 2">HNM0071</strain>
    </source>
</reference>
<evidence type="ECO:0008006" key="3">
    <source>
        <dbReference type="Google" id="ProtNLM"/>
    </source>
</evidence>
<protein>
    <recommendedName>
        <fullName evidence="3">Tn3 transposase DDE domain-containing protein</fullName>
    </recommendedName>
</protein>
<evidence type="ECO:0000313" key="1">
    <source>
        <dbReference type="EMBL" id="AWK09020.1"/>
    </source>
</evidence>
<gene>
    <name evidence="1" type="ORF">DDQ41_08905</name>
</gene>
<keyword evidence="2" id="KW-1185">Reference proteome</keyword>
<name>A0ABN5KHY4_9ACTN</name>